<name>A0ABY4HCQ9_9BACI</name>
<dbReference type="Proteomes" id="UP000830326">
    <property type="component" value="Chromosome"/>
</dbReference>
<organism evidence="1 2">
    <name type="scientific">Halobacillus amylolyticus</name>
    <dbReference type="NCBI Taxonomy" id="2932259"/>
    <lineage>
        <taxon>Bacteria</taxon>
        <taxon>Bacillati</taxon>
        <taxon>Bacillota</taxon>
        <taxon>Bacilli</taxon>
        <taxon>Bacillales</taxon>
        <taxon>Bacillaceae</taxon>
        <taxon>Halobacillus</taxon>
    </lineage>
</organism>
<dbReference type="InterPro" id="IPR046126">
    <property type="entry name" value="DUF6123"/>
</dbReference>
<accession>A0ABY4HCQ9</accession>
<proteinExistence type="predicted"/>
<evidence type="ECO:0000313" key="1">
    <source>
        <dbReference type="EMBL" id="UOR12509.1"/>
    </source>
</evidence>
<gene>
    <name evidence="1" type="ORF">MUO15_03045</name>
</gene>
<protein>
    <submittedName>
        <fullName evidence="1">DUF6123 family protein</fullName>
    </submittedName>
</protein>
<evidence type="ECO:0000313" key="2">
    <source>
        <dbReference type="Proteomes" id="UP000830326"/>
    </source>
</evidence>
<dbReference type="RefSeq" id="WP_245033308.1">
    <property type="nucleotide sequence ID" value="NZ_CP095075.1"/>
</dbReference>
<sequence length="103" mass="11886">MKQNESLAYYLEDLWSKGFKLSDEDVHFIYVGRNSTNVEEWKVMLAIKETLKFQQTFDPSFYISVLEHLSSSAITTKKSAYRALEKRGLDSSIKKTNPTGILE</sequence>
<dbReference type="EMBL" id="CP095075">
    <property type="protein sequence ID" value="UOR12509.1"/>
    <property type="molecule type" value="Genomic_DNA"/>
</dbReference>
<keyword evidence="2" id="KW-1185">Reference proteome</keyword>
<dbReference type="Pfam" id="PF19618">
    <property type="entry name" value="DUF6123"/>
    <property type="match status" value="1"/>
</dbReference>
<reference evidence="1" key="1">
    <citation type="submission" date="2022-04" db="EMBL/GenBank/DDBJ databases">
        <title>Halobacillus sp. isolated from saltern.</title>
        <authorList>
            <person name="Won M."/>
            <person name="Lee C.-M."/>
            <person name="Woen H.-Y."/>
            <person name="Kwon S.-W."/>
        </authorList>
    </citation>
    <scope>NUCLEOTIDE SEQUENCE</scope>
    <source>
        <strain evidence="1">SSHM10-5</strain>
    </source>
</reference>